<feature type="transmembrane region" description="Helical" evidence="6">
    <location>
        <begin position="232"/>
        <end position="255"/>
    </location>
</feature>
<dbReference type="Pfam" id="PF07690">
    <property type="entry name" value="MFS_1"/>
    <property type="match status" value="1"/>
</dbReference>
<dbReference type="SUPFAM" id="SSF103473">
    <property type="entry name" value="MFS general substrate transporter"/>
    <property type="match status" value="1"/>
</dbReference>
<name>A0A926NCH9_9BACI</name>
<dbReference type="InterPro" id="IPR036259">
    <property type="entry name" value="MFS_trans_sf"/>
</dbReference>
<dbReference type="PROSITE" id="PS50850">
    <property type="entry name" value="MFS"/>
    <property type="match status" value="1"/>
</dbReference>
<dbReference type="AlphaFoldDB" id="A0A926NCH9"/>
<gene>
    <name evidence="8" type="ORF">IC621_12145</name>
</gene>
<feature type="transmembrane region" description="Helical" evidence="6">
    <location>
        <begin position="89"/>
        <end position="109"/>
    </location>
</feature>
<dbReference type="RefSeq" id="WP_191158611.1">
    <property type="nucleotide sequence ID" value="NZ_JACXAI010000014.1"/>
</dbReference>
<feature type="transmembrane region" description="Helical" evidence="6">
    <location>
        <begin position="394"/>
        <end position="413"/>
    </location>
</feature>
<reference evidence="8" key="1">
    <citation type="submission" date="2020-09" db="EMBL/GenBank/DDBJ databases">
        <title>A novel bacterium of genus Bacillus, isolated from South China Sea.</title>
        <authorList>
            <person name="Huang H."/>
            <person name="Mo K."/>
            <person name="Hu Y."/>
        </authorList>
    </citation>
    <scope>NUCLEOTIDE SEQUENCE</scope>
    <source>
        <strain evidence="8">IB182487</strain>
    </source>
</reference>
<evidence type="ECO:0000259" key="7">
    <source>
        <dbReference type="PROSITE" id="PS50850"/>
    </source>
</evidence>
<dbReference type="InterPro" id="IPR050382">
    <property type="entry name" value="MFS_Na/Anion_cotransporter"/>
</dbReference>
<protein>
    <submittedName>
        <fullName evidence="8">MFS transporter</fullName>
    </submittedName>
</protein>
<dbReference type="EMBL" id="JACXAI010000014">
    <property type="protein sequence ID" value="MBD1380984.1"/>
    <property type="molecule type" value="Genomic_DNA"/>
</dbReference>
<dbReference type="InterPro" id="IPR020846">
    <property type="entry name" value="MFS_dom"/>
</dbReference>
<keyword evidence="4 6" id="KW-1133">Transmembrane helix</keyword>
<keyword evidence="2" id="KW-0813">Transport</keyword>
<dbReference type="GO" id="GO:0005886">
    <property type="term" value="C:plasma membrane"/>
    <property type="evidence" value="ECO:0007669"/>
    <property type="project" value="UniProtKB-SubCell"/>
</dbReference>
<feature type="transmembrane region" description="Helical" evidence="6">
    <location>
        <begin position="130"/>
        <end position="157"/>
    </location>
</feature>
<evidence type="ECO:0000256" key="4">
    <source>
        <dbReference type="ARBA" id="ARBA00022989"/>
    </source>
</evidence>
<evidence type="ECO:0000313" key="9">
    <source>
        <dbReference type="Proteomes" id="UP000626844"/>
    </source>
</evidence>
<keyword evidence="3 6" id="KW-0812">Transmembrane</keyword>
<proteinExistence type="predicted"/>
<evidence type="ECO:0000256" key="2">
    <source>
        <dbReference type="ARBA" id="ARBA00022448"/>
    </source>
</evidence>
<feature type="transmembrane region" description="Helical" evidence="6">
    <location>
        <begin position="163"/>
        <end position="182"/>
    </location>
</feature>
<keyword evidence="5 6" id="KW-0472">Membrane</keyword>
<evidence type="ECO:0000313" key="8">
    <source>
        <dbReference type="EMBL" id="MBD1380984.1"/>
    </source>
</evidence>
<dbReference type="Gene3D" id="1.20.1250.20">
    <property type="entry name" value="MFS general substrate transporter like domains"/>
    <property type="match status" value="2"/>
</dbReference>
<dbReference type="Proteomes" id="UP000626844">
    <property type="component" value="Unassembled WGS sequence"/>
</dbReference>
<organism evidence="8 9">
    <name type="scientific">Metabacillus arenae</name>
    <dbReference type="NCBI Taxonomy" id="2771434"/>
    <lineage>
        <taxon>Bacteria</taxon>
        <taxon>Bacillati</taxon>
        <taxon>Bacillota</taxon>
        <taxon>Bacilli</taxon>
        <taxon>Bacillales</taxon>
        <taxon>Bacillaceae</taxon>
        <taxon>Metabacillus</taxon>
    </lineage>
</organism>
<evidence type="ECO:0000256" key="5">
    <source>
        <dbReference type="ARBA" id="ARBA00023136"/>
    </source>
</evidence>
<feature type="transmembrane region" description="Helical" evidence="6">
    <location>
        <begin position="63"/>
        <end position="83"/>
    </location>
</feature>
<comment type="caution">
    <text evidence="8">The sequence shown here is derived from an EMBL/GenBank/DDBJ whole genome shotgun (WGS) entry which is preliminary data.</text>
</comment>
<dbReference type="InterPro" id="IPR011701">
    <property type="entry name" value="MFS"/>
</dbReference>
<keyword evidence="9" id="KW-1185">Reference proteome</keyword>
<feature type="transmembrane region" description="Helical" evidence="6">
    <location>
        <begin position="366"/>
        <end position="388"/>
    </location>
</feature>
<feature type="transmembrane region" description="Helical" evidence="6">
    <location>
        <begin position="37"/>
        <end position="56"/>
    </location>
</feature>
<accession>A0A926NCH9</accession>
<feature type="transmembrane region" description="Helical" evidence="6">
    <location>
        <begin position="307"/>
        <end position="325"/>
    </location>
</feature>
<dbReference type="GO" id="GO:0022857">
    <property type="term" value="F:transmembrane transporter activity"/>
    <property type="evidence" value="ECO:0007669"/>
    <property type="project" value="InterPro"/>
</dbReference>
<feature type="transmembrane region" description="Helical" evidence="6">
    <location>
        <begin position="331"/>
        <end position="354"/>
    </location>
</feature>
<comment type="subcellular location">
    <subcellularLocation>
        <location evidence="1">Cell membrane</location>
        <topology evidence="1">Multi-pass membrane protein</topology>
    </subcellularLocation>
</comment>
<sequence>MLTVITIINYIDRGAIAYAGEFIIEEYGLDLKSWGQILGFFGYGYMLGGLFGGILADKKGAKFLWIIAVTTWSLFEIVTAFAGDIGLTLFGGSALIGFAVFRILFGAAEGPSFTAINRTVANWSAPGEKAFLLSLGHVGVPIGALLTAPVAVFLISIVGWKGMFVVLGVLGLIWVLVWAKIFTDYPENHPRVSKEELAEIRSSEELLESENALEISQHTNTSWYHFFKNPTLVLNALGYFGTNYVSFLILTWTPIYLQDVFHYNLSSLWYLGMIPWIGACITCPLGAKLSDLLRQKTNNLRLARTGISIISYFLTAVCFLIILTVHSPGAVLFLMFLGTSFTYLNSTLFWAIVLDTEPSRAGAYGGILHFFGAFASLLAPTLTGFLVMNYGYTSMFISVVVAALFTMVCMVFVKPGKRVKEKFSSESQEVSLN</sequence>
<feature type="domain" description="Major facilitator superfamily (MFS) profile" evidence="7">
    <location>
        <begin position="1"/>
        <end position="418"/>
    </location>
</feature>
<evidence type="ECO:0000256" key="1">
    <source>
        <dbReference type="ARBA" id="ARBA00004651"/>
    </source>
</evidence>
<feature type="transmembrane region" description="Helical" evidence="6">
    <location>
        <begin position="267"/>
        <end position="287"/>
    </location>
</feature>
<evidence type="ECO:0000256" key="6">
    <source>
        <dbReference type="SAM" id="Phobius"/>
    </source>
</evidence>
<dbReference type="PANTHER" id="PTHR11662:SF399">
    <property type="entry name" value="FI19708P1-RELATED"/>
    <property type="match status" value="1"/>
</dbReference>
<evidence type="ECO:0000256" key="3">
    <source>
        <dbReference type="ARBA" id="ARBA00022692"/>
    </source>
</evidence>
<dbReference type="PANTHER" id="PTHR11662">
    <property type="entry name" value="SOLUTE CARRIER FAMILY 17"/>
    <property type="match status" value="1"/>
</dbReference>